<keyword evidence="4" id="KW-1185">Reference proteome</keyword>
<keyword evidence="1" id="KW-1133">Transmembrane helix</keyword>
<feature type="transmembrane region" description="Helical" evidence="1">
    <location>
        <begin position="168"/>
        <end position="189"/>
    </location>
</feature>
<keyword evidence="1" id="KW-0472">Membrane</keyword>
<dbReference type="KEGG" id="hro:HELRODRAFT_172512"/>
<dbReference type="GeneID" id="20204056"/>
<organism evidence="3 4">
    <name type="scientific">Helobdella robusta</name>
    <name type="common">Californian leech</name>
    <dbReference type="NCBI Taxonomy" id="6412"/>
    <lineage>
        <taxon>Eukaryota</taxon>
        <taxon>Metazoa</taxon>
        <taxon>Spiralia</taxon>
        <taxon>Lophotrochozoa</taxon>
        <taxon>Annelida</taxon>
        <taxon>Clitellata</taxon>
        <taxon>Hirudinea</taxon>
        <taxon>Rhynchobdellida</taxon>
        <taxon>Glossiphoniidae</taxon>
        <taxon>Helobdella</taxon>
    </lineage>
</organism>
<name>T1F5F7_HELRO</name>
<evidence type="ECO:0000313" key="4">
    <source>
        <dbReference type="Proteomes" id="UP000015101"/>
    </source>
</evidence>
<dbReference type="CTD" id="20204056"/>
<reference evidence="2 4" key="2">
    <citation type="journal article" date="2013" name="Nature">
        <title>Insights into bilaterian evolution from three spiralian genomes.</title>
        <authorList>
            <person name="Simakov O."/>
            <person name="Marletaz F."/>
            <person name="Cho S.J."/>
            <person name="Edsinger-Gonzales E."/>
            <person name="Havlak P."/>
            <person name="Hellsten U."/>
            <person name="Kuo D.H."/>
            <person name="Larsson T."/>
            <person name="Lv J."/>
            <person name="Arendt D."/>
            <person name="Savage R."/>
            <person name="Osoegawa K."/>
            <person name="de Jong P."/>
            <person name="Grimwood J."/>
            <person name="Chapman J.A."/>
            <person name="Shapiro H."/>
            <person name="Aerts A."/>
            <person name="Otillar R.P."/>
            <person name="Terry A.Y."/>
            <person name="Boore J.L."/>
            <person name="Grigoriev I.V."/>
            <person name="Lindberg D.R."/>
            <person name="Seaver E.C."/>
            <person name="Weisblat D.A."/>
            <person name="Putnam N.H."/>
            <person name="Rokhsar D.S."/>
        </authorList>
    </citation>
    <scope>NUCLEOTIDE SEQUENCE</scope>
</reference>
<dbReference type="Proteomes" id="UP000015101">
    <property type="component" value="Unassembled WGS sequence"/>
</dbReference>
<sequence>MDNNDNANFESKKIKRIFSPPFSYRYVAEPMSGDVFTMVENDFMAVHIRSVDGMKGGVAIQSRGGKYNTDLRWKCVSSNSVDPNWVQPSFDDSRWPVAIVTAAVNECGSGLKIAKCPDVFMNQGAKWIWTKRLTDAKTPHDSSHCRLKFSNETSIRGKGYKIVMCTTILLMFITMMISLSIAYYVIGVIDDDMRRKKRASSFFIPLDESIRTASVDAKIPAETQK</sequence>
<dbReference type="EMBL" id="AMQM01004255">
    <property type="status" value="NOT_ANNOTATED_CDS"/>
    <property type="molecule type" value="Genomic_DNA"/>
</dbReference>
<evidence type="ECO:0000256" key="1">
    <source>
        <dbReference type="SAM" id="Phobius"/>
    </source>
</evidence>
<proteinExistence type="predicted"/>
<reference evidence="4" key="1">
    <citation type="submission" date="2012-12" db="EMBL/GenBank/DDBJ databases">
        <authorList>
            <person name="Hellsten U."/>
            <person name="Grimwood J."/>
            <person name="Chapman J.A."/>
            <person name="Shapiro H."/>
            <person name="Aerts A."/>
            <person name="Otillar R.P."/>
            <person name="Terry A.Y."/>
            <person name="Boore J.L."/>
            <person name="Simakov O."/>
            <person name="Marletaz F."/>
            <person name="Cho S.-J."/>
            <person name="Edsinger-Gonzales E."/>
            <person name="Havlak P."/>
            <person name="Kuo D.-H."/>
            <person name="Larsson T."/>
            <person name="Lv J."/>
            <person name="Arendt D."/>
            <person name="Savage R."/>
            <person name="Osoegawa K."/>
            <person name="de Jong P."/>
            <person name="Lindberg D.R."/>
            <person name="Seaver E.C."/>
            <person name="Weisblat D.A."/>
            <person name="Putnam N.H."/>
            <person name="Grigoriev I.V."/>
            <person name="Rokhsar D.S."/>
        </authorList>
    </citation>
    <scope>NUCLEOTIDE SEQUENCE</scope>
</reference>
<dbReference type="HOGENOM" id="CLU_1231088_0_0_1"/>
<evidence type="ECO:0000313" key="3">
    <source>
        <dbReference type="EnsemblMetazoa" id="HelroP172512"/>
    </source>
</evidence>
<protein>
    <submittedName>
        <fullName evidence="2 3">Uncharacterized protein</fullName>
    </submittedName>
</protein>
<keyword evidence="1" id="KW-0812">Transmembrane</keyword>
<dbReference type="InParanoid" id="T1F5F7"/>
<gene>
    <name evidence="3" type="primary">20204056</name>
    <name evidence="2" type="ORF">HELRODRAFT_172512</name>
</gene>
<dbReference type="EMBL" id="KB096502">
    <property type="protein sequence ID" value="ESO04169.1"/>
    <property type="molecule type" value="Genomic_DNA"/>
</dbReference>
<reference evidence="3" key="3">
    <citation type="submission" date="2015-06" db="UniProtKB">
        <authorList>
            <consortium name="EnsemblMetazoa"/>
        </authorList>
    </citation>
    <scope>IDENTIFICATION</scope>
</reference>
<accession>T1F5F7</accession>
<dbReference type="RefSeq" id="XP_009017438.1">
    <property type="nucleotide sequence ID" value="XM_009019190.1"/>
</dbReference>
<dbReference type="AlphaFoldDB" id="T1F5F7"/>
<dbReference type="EnsemblMetazoa" id="HelroT172512">
    <property type="protein sequence ID" value="HelroP172512"/>
    <property type="gene ID" value="HelroG172512"/>
</dbReference>
<evidence type="ECO:0000313" key="2">
    <source>
        <dbReference type="EMBL" id="ESO04169.1"/>
    </source>
</evidence>